<sequence>MLDGGIKMREIKFRAWDDENKKMYSPEELEQEGASELEKTIYGYLSFGVVLIYDFKNPEEPVELLPLQSTGWYDNEQKEIYEGDVVESDTGTYQIMWSEEVAGFILIGNDGSMAMGGPYLSETFKLKGNIYQNPELLDFGLR</sequence>
<proteinExistence type="predicted"/>
<reference evidence="2 3" key="1">
    <citation type="submission" date="2016-02" db="EMBL/GenBank/DDBJ databases">
        <authorList>
            <person name="Wen L."/>
            <person name="He K."/>
            <person name="Yang H."/>
        </authorList>
    </citation>
    <scope>NUCLEOTIDE SEQUENCE [LARGE SCALE GENOMIC DNA]</scope>
    <source>
        <strain evidence="2 3">MJR8628A</strain>
    </source>
</reference>
<organism evidence="2 3">
    <name type="scientific">Peptostreptococcus anaerobius</name>
    <dbReference type="NCBI Taxonomy" id="1261"/>
    <lineage>
        <taxon>Bacteria</taxon>
        <taxon>Bacillati</taxon>
        <taxon>Bacillota</taxon>
        <taxon>Clostridia</taxon>
        <taxon>Peptostreptococcales</taxon>
        <taxon>Peptostreptococcaceae</taxon>
        <taxon>Peptostreptococcus</taxon>
    </lineage>
</organism>
<dbReference type="AlphaFoldDB" id="A0A135YX48"/>
<dbReference type="InterPro" id="IPR019096">
    <property type="entry name" value="YopX_protein"/>
</dbReference>
<name>A0A135YX48_9FIRM</name>
<dbReference type="eggNOG" id="ENOG5033ART">
    <property type="taxonomic scope" value="Bacteria"/>
</dbReference>
<dbReference type="Gene3D" id="2.30.30.290">
    <property type="entry name" value="YopX-like domains"/>
    <property type="match status" value="1"/>
</dbReference>
<accession>A0A135YX48</accession>
<evidence type="ECO:0000259" key="1">
    <source>
        <dbReference type="Pfam" id="PF09643"/>
    </source>
</evidence>
<evidence type="ECO:0000313" key="2">
    <source>
        <dbReference type="EMBL" id="KXI13966.1"/>
    </source>
</evidence>
<protein>
    <recommendedName>
        <fullName evidence="1">YopX protein domain-containing protein</fullName>
    </recommendedName>
</protein>
<dbReference type="Pfam" id="PF09643">
    <property type="entry name" value="YopX"/>
    <property type="match status" value="1"/>
</dbReference>
<dbReference type="PATRIC" id="fig|1261.3.peg.1291"/>
<comment type="caution">
    <text evidence="2">The sequence shown here is derived from an EMBL/GenBank/DDBJ whole genome shotgun (WGS) entry which is preliminary data.</text>
</comment>
<evidence type="ECO:0000313" key="3">
    <source>
        <dbReference type="Proteomes" id="UP000070326"/>
    </source>
</evidence>
<dbReference type="Proteomes" id="UP000070326">
    <property type="component" value="Unassembled WGS sequence"/>
</dbReference>
<feature type="domain" description="YopX protein" evidence="1">
    <location>
        <begin position="12"/>
        <end position="138"/>
    </location>
</feature>
<dbReference type="STRING" id="1261.HMPREF3195_00437"/>
<dbReference type="SUPFAM" id="SSF159006">
    <property type="entry name" value="YopX-like"/>
    <property type="match status" value="1"/>
</dbReference>
<dbReference type="InterPro" id="IPR023385">
    <property type="entry name" value="YopX-like_C"/>
</dbReference>
<gene>
    <name evidence="2" type="ORF">HMPREF3195_00437</name>
</gene>
<dbReference type="EMBL" id="LSQZ01000015">
    <property type="protein sequence ID" value="KXI13966.1"/>
    <property type="molecule type" value="Genomic_DNA"/>
</dbReference>